<keyword evidence="2 4" id="KW-0479">Metal-binding</keyword>
<keyword evidence="6" id="KW-0732">Signal</keyword>
<protein>
    <submittedName>
        <fullName evidence="8">Planctomycete cytochrome C</fullName>
    </submittedName>
</protein>
<reference evidence="8 9" key="1">
    <citation type="submission" date="2019-02" db="EMBL/GenBank/DDBJ databases">
        <title>Deep-cultivation of Planctomycetes and their phenomic and genomic characterization uncovers novel biology.</title>
        <authorList>
            <person name="Wiegand S."/>
            <person name="Jogler M."/>
            <person name="Boedeker C."/>
            <person name="Pinto D."/>
            <person name="Vollmers J."/>
            <person name="Rivas-Marin E."/>
            <person name="Kohn T."/>
            <person name="Peeters S.H."/>
            <person name="Heuer A."/>
            <person name="Rast P."/>
            <person name="Oberbeckmann S."/>
            <person name="Bunk B."/>
            <person name="Jeske O."/>
            <person name="Meyerdierks A."/>
            <person name="Storesund J.E."/>
            <person name="Kallscheuer N."/>
            <person name="Luecker S."/>
            <person name="Lage O.M."/>
            <person name="Pohl T."/>
            <person name="Merkel B.J."/>
            <person name="Hornburger P."/>
            <person name="Mueller R.-W."/>
            <person name="Bruemmer F."/>
            <person name="Labrenz M."/>
            <person name="Spormann A.M."/>
            <person name="Op Den Camp H."/>
            <person name="Overmann J."/>
            <person name="Amann R."/>
            <person name="Jetten M.S.M."/>
            <person name="Mascher T."/>
            <person name="Medema M.H."/>
            <person name="Devos D.P."/>
            <person name="Kaster A.-K."/>
            <person name="Ovreas L."/>
            <person name="Rohde M."/>
            <person name="Galperin M.Y."/>
            <person name="Jogler C."/>
        </authorList>
    </citation>
    <scope>NUCLEOTIDE SEQUENCE [LARGE SCALE GENOMIC DNA]</scope>
    <source>
        <strain evidence="8 9">Poly59</strain>
    </source>
</reference>
<dbReference type="GO" id="GO:0009055">
    <property type="term" value="F:electron transfer activity"/>
    <property type="evidence" value="ECO:0007669"/>
    <property type="project" value="InterPro"/>
</dbReference>
<evidence type="ECO:0000313" key="9">
    <source>
        <dbReference type="Proteomes" id="UP000317977"/>
    </source>
</evidence>
<evidence type="ECO:0000313" key="8">
    <source>
        <dbReference type="EMBL" id="TWU56160.1"/>
    </source>
</evidence>
<proteinExistence type="predicted"/>
<keyword evidence="9" id="KW-1185">Reference proteome</keyword>
<gene>
    <name evidence="8" type="ORF">Poly59_24640</name>
</gene>
<dbReference type="Proteomes" id="UP000317977">
    <property type="component" value="Unassembled WGS sequence"/>
</dbReference>
<dbReference type="GO" id="GO:0020037">
    <property type="term" value="F:heme binding"/>
    <property type="evidence" value="ECO:0007669"/>
    <property type="project" value="InterPro"/>
</dbReference>
<dbReference type="SUPFAM" id="SSF46626">
    <property type="entry name" value="Cytochrome c"/>
    <property type="match status" value="1"/>
</dbReference>
<dbReference type="PROSITE" id="PS51007">
    <property type="entry name" value="CYTC"/>
    <property type="match status" value="1"/>
</dbReference>
<keyword evidence="1 4" id="KW-0349">Heme</keyword>
<name>A0A5C6F6G5_9BACT</name>
<feature type="signal peptide" evidence="6">
    <location>
        <begin position="1"/>
        <end position="24"/>
    </location>
</feature>
<dbReference type="InterPro" id="IPR011429">
    <property type="entry name" value="Cyt_c_Planctomycete-type"/>
</dbReference>
<evidence type="ECO:0000256" key="4">
    <source>
        <dbReference type="PROSITE-ProRule" id="PRU00433"/>
    </source>
</evidence>
<organism evidence="8 9">
    <name type="scientific">Rubripirellula reticaptiva</name>
    <dbReference type="NCBI Taxonomy" id="2528013"/>
    <lineage>
        <taxon>Bacteria</taxon>
        <taxon>Pseudomonadati</taxon>
        <taxon>Planctomycetota</taxon>
        <taxon>Planctomycetia</taxon>
        <taxon>Pirellulales</taxon>
        <taxon>Pirellulaceae</taxon>
        <taxon>Rubripirellula</taxon>
    </lineage>
</organism>
<sequence length="664" mass="70144" precursor="true">MRGLIQVLGLVAVAWVSASSVVDAAGISLGQRKAIQSANSAVQQAGTQFAAGDYESAGQSIREAIKQVQAASVDGSPEVYELLLPAMRRISKAHTMLQFEGVSLPPFQVPDAPTAAPKQEQPMESAEMAAPEPATPRIFDLDPKVVPKSDPAAAPTSAPNAISFTKTVAPILSNRCGGCHINGSKGGFSLATFAALMKGPPEGVVIFAGDTIGSRLIETIETGDMPRGGGKVSPDELATLKAWIMTGAKFDGTDPAASITGGAGPAPAMTANGARPEVRRATGNETVSFAGDIAPILVENCKGCHIDAMQTRGGLNMTNFAGLFRGGDSGAVVEPGKSAASLIVKKIRGMEGDRMPAGGRPALSEEKIQLISKWIDEGATLDGASENQPLSVMSELAWAASASNEELSERRREMAADSFKLANASGAPVAEKTTEHFYLVGTASEATLEVVAKAAEDQMKMVKSVVSGDKGEGFYHGRATIFVLPRRYDYSEFAKMVEARSVPSDWSSHWKFDGIDAYVSMVATDRDDEEVIATRLLSPLTGLAVATRGGDVPRWLAEGVATATASRTKGLDRAERQKIESEISQAIAAMGDAKKFLTGKLTPEQSDRIGAAIATSLLDRTHRRNFDRCLKFLSEGASFDRAFQQSFGATPTAFVDAWMKWVRG</sequence>
<keyword evidence="3 4" id="KW-0408">Iron</keyword>
<evidence type="ECO:0000256" key="6">
    <source>
        <dbReference type="SAM" id="SignalP"/>
    </source>
</evidence>
<evidence type="ECO:0000259" key="7">
    <source>
        <dbReference type="PROSITE" id="PS51007"/>
    </source>
</evidence>
<feature type="chain" id="PRO_5022795258" evidence="6">
    <location>
        <begin position="25"/>
        <end position="664"/>
    </location>
</feature>
<accession>A0A5C6F6G5</accession>
<evidence type="ECO:0000256" key="2">
    <source>
        <dbReference type="ARBA" id="ARBA00022723"/>
    </source>
</evidence>
<feature type="domain" description="Cytochrome c" evidence="7">
    <location>
        <begin position="155"/>
        <end position="248"/>
    </location>
</feature>
<evidence type="ECO:0000256" key="1">
    <source>
        <dbReference type="ARBA" id="ARBA00022617"/>
    </source>
</evidence>
<dbReference type="PANTHER" id="PTHR35889">
    <property type="entry name" value="CYCLOINULO-OLIGOSACCHARIDE FRUCTANOTRANSFERASE-RELATED"/>
    <property type="match status" value="1"/>
</dbReference>
<dbReference type="EMBL" id="SJPX01000002">
    <property type="protein sequence ID" value="TWU56160.1"/>
    <property type="molecule type" value="Genomic_DNA"/>
</dbReference>
<evidence type="ECO:0000256" key="3">
    <source>
        <dbReference type="ARBA" id="ARBA00023004"/>
    </source>
</evidence>
<feature type="region of interest" description="Disordered" evidence="5">
    <location>
        <begin position="110"/>
        <end position="135"/>
    </location>
</feature>
<feature type="compositionally biased region" description="Low complexity" evidence="5">
    <location>
        <begin position="119"/>
        <end position="135"/>
    </location>
</feature>
<dbReference type="InterPro" id="IPR036909">
    <property type="entry name" value="Cyt_c-like_dom_sf"/>
</dbReference>
<dbReference type="GO" id="GO:0046872">
    <property type="term" value="F:metal ion binding"/>
    <property type="evidence" value="ECO:0007669"/>
    <property type="project" value="UniProtKB-KW"/>
</dbReference>
<dbReference type="AlphaFoldDB" id="A0A5C6F6G5"/>
<evidence type="ECO:0000256" key="5">
    <source>
        <dbReference type="SAM" id="MobiDB-lite"/>
    </source>
</evidence>
<dbReference type="OrthoDB" id="9809746at2"/>
<comment type="caution">
    <text evidence="8">The sequence shown here is derived from an EMBL/GenBank/DDBJ whole genome shotgun (WGS) entry which is preliminary data.</text>
</comment>
<dbReference type="Pfam" id="PF07635">
    <property type="entry name" value="PSCyt1"/>
    <property type="match status" value="1"/>
</dbReference>
<dbReference type="PANTHER" id="PTHR35889:SF3">
    <property type="entry name" value="F-BOX DOMAIN-CONTAINING PROTEIN"/>
    <property type="match status" value="1"/>
</dbReference>
<dbReference type="RefSeq" id="WP_146534204.1">
    <property type="nucleotide sequence ID" value="NZ_SJPX01000002.1"/>
</dbReference>
<dbReference type="InterPro" id="IPR009056">
    <property type="entry name" value="Cyt_c-like_dom"/>
</dbReference>